<proteinExistence type="predicted"/>
<organism evidence="1 2">
    <name type="scientific">Sphaerisporangium flaviroseum</name>
    <dbReference type="NCBI Taxonomy" id="509199"/>
    <lineage>
        <taxon>Bacteria</taxon>
        <taxon>Bacillati</taxon>
        <taxon>Actinomycetota</taxon>
        <taxon>Actinomycetes</taxon>
        <taxon>Streptosporangiales</taxon>
        <taxon>Streptosporangiaceae</taxon>
        <taxon>Sphaerisporangium</taxon>
    </lineage>
</organism>
<dbReference type="EMBL" id="BAAAZR010000031">
    <property type="protein sequence ID" value="GAA3832205.1"/>
    <property type="molecule type" value="Genomic_DNA"/>
</dbReference>
<dbReference type="RefSeq" id="WP_344948149.1">
    <property type="nucleotide sequence ID" value="NZ_BAAAZR010000031.1"/>
</dbReference>
<dbReference type="Proteomes" id="UP001500888">
    <property type="component" value="Unassembled WGS sequence"/>
</dbReference>
<name>A0ABP7J2H7_9ACTN</name>
<gene>
    <name evidence="1" type="ORF">GCM10022226_61790</name>
</gene>
<evidence type="ECO:0000313" key="1">
    <source>
        <dbReference type="EMBL" id="GAA3832205.1"/>
    </source>
</evidence>
<reference evidence="2" key="1">
    <citation type="journal article" date="2019" name="Int. J. Syst. Evol. Microbiol.">
        <title>The Global Catalogue of Microorganisms (GCM) 10K type strain sequencing project: providing services to taxonomists for standard genome sequencing and annotation.</title>
        <authorList>
            <consortium name="The Broad Institute Genomics Platform"/>
            <consortium name="The Broad Institute Genome Sequencing Center for Infectious Disease"/>
            <person name="Wu L."/>
            <person name="Ma J."/>
        </authorList>
    </citation>
    <scope>NUCLEOTIDE SEQUENCE [LARGE SCALE GENOMIC DNA]</scope>
    <source>
        <strain evidence="2">JCM 16908</strain>
    </source>
</reference>
<comment type="caution">
    <text evidence="1">The sequence shown here is derived from an EMBL/GenBank/DDBJ whole genome shotgun (WGS) entry which is preliminary data.</text>
</comment>
<sequence length="284" mass="31778">MAVCYFQHALELDPVSEACQRWRDREFSWQIERYGVFRPERYSVEPLDRSTAKEFVVRHHYSGSYVVARREYGLYDHLDPAKPRLAGVATLSMPTSPASLTNVFPALDVGEQSIVLGRFVLLDDVPSNGETWTLAEVFRQAAAEGVRGVLAYSDPVVRVAADGRVVFPGHRGLIYRAANANYLGRTKRRPMTLLPDGSALPERSLQKIRSGERGARHVEERLIAAGATPRGPDQSRRQWTDQALTEVGACMLDHHGQHKFAWAIGPRAQRSRVRIGVTAVPFFA</sequence>
<protein>
    <submittedName>
        <fullName evidence="1">Uncharacterized protein</fullName>
    </submittedName>
</protein>
<evidence type="ECO:0000313" key="2">
    <source>
        <dbReference type="Proteomes" id="UP001500888"/>
    </source>
</evidence>
<dbReference type="InterPro" id="IPR057895">
    <property type="entry name" value="Mom"/>
</dbReference>
<accession>A0ABP7J2H7</accession>
<dbReference type="Pfam" id="PF25680">
    <property type="entry name" value="Mom"/>
    <property type="match status" value="1"/>
</dbReference>
<keyword evidence="2" id="KW-1185">Reference proteome</keyword>